<keyword evidence="3" id="KW-0808">Transferase</keyword>
<accession>A0A1X7R112</accession>
<dbReference type="OrthoDB" id="539158at2759"/>
<feature type="compositionally biased region" description="Acidic residues" evidence="10">
    <location>
        <begin position="14"/>
        <end position="23"/>
    </location>
</feature>
<dbReference type="InterPro" id="IPR011009">
    <property type="entry name" value="Kinase-like_dom_sf"/>
</dbReference>
<dbReference type="Pfam" id="PF00069">
    <property type="entry name" value="Pkinase"/>
    <property type="match status" value="1"/>
</dbReference>
<evidence type="ECO:0000256" key="7">
    <source>
        <dbReference type="ARBA" id="ARBA00047899"/>
    </source>
</evidence>
<evidence type="ECO:0000256" key="1">
    <source>
        <dbReference type="ARBA" id="ARBA00012513"/>
    </source>
</evidence>
<evidence type="ECO:0000256" key="4">
    <source>
        <dbReference type="ARBA" id="ARBA00022741"/>
    </source>
</evidence>
<protein>
    <recommendedName>
        <fullName evidence="1">non-specific serine/threonine protein kinase</fullName>
        <ecNumber evidence="1">2.7.11.1</ecNumber>
    </recommendedName>
</protein>
<dbReference type="AlphaFoldDB" id="A0A1X7R112"/>
<keyword evidence="5 12" id="KW-0418">Kinase</keyword>
<proteinExistence type="predicted"/>
<organism evidence="12 13">
    <name type="scientific">Maudiozyma saulgeensis</name>
    <dbReference type="NCBI Taxonomy" id="1789683"/>
    <lineage>
        <taxon>Eukaryota</taxon>
        <taxon>Fungi</taxon>
        <taxon>Dikarya</taxon>
        <taxon>Ascomycota</taxon>
        <taxon>Saccharomycotina</taxon>
        <taxon>Saccharomycetes</taxon>
        <taxon>Saccharomycetales</taxon>
        <taxon>Saccharomycetaceae</taxon>
        <taxon>Maudiozyma</taxon>
    </lineage>
</organism>
<comment type="catalytic activity">
    <reaction evidence="8">
        <text>L-seryl-[protein] + ATP = O-phospho-L-seryl-[protein] + ADP + H(+)</text>
        <dbReference type="Rhea" id="RHEA:17989"/>
        <dbReference type="Rhea" id="RHEA-COMP:9863"/>
        <dbReference type="Rhea" id="RHEA-COMP:11604"/>
        <dbReference type="ChEBI" id="CHEBI:15378"/>
        <dbReference type="ChEBI" id="CHEBI:29999"/>
        <dbReference type="ChEBI" id="CHEBI:30616"/>
        <dbReference type="ChEBI" id="CHEBI:83421"/>
        <dbReference type="ChEBI" id="CHEBI:456216"/>
        <dbReference type="EC" id="2.7.11.1"/>
    </reaction>
</comment>
<evidence type="ECO:0000256" key="2">
    <source>
        <dbReference type="ARBA" id="ARBA00022527"/>
    </source>
</evidence>
<dbReference type="GO" id="GO:0035861">
    <property type="term" value="C:site of double-strand break"/>
    <property type="evidence" value="ECO:0007669"/>
    <property type="project" value="TreeGrafter"/>
</dbReference>
<dbReference type="EMBL" id="FXLY01000003">
    <property type="protein sequence ID" value="SMN19261.1"/>
    <property type="molecule type" value="Genomic_DNA"/>
</dbReference>
<feature type="domain" description="Protein kinase" evidence="11">
    <location>
        <begin position="43"/>
        <end position="310"/>
    </location>
</feature>
<evidence type="ECO:0000256" key="10">
    <source>
        <dbReference type="SAM" id="MobiDB-lite"/>
    </source>
</evidence>
<reference evidence="12 13" key="1">
    <citation type="submission" date="2017-04" db="EMBL/GenBank/DDBJ databases">
        <authorList>
            <person name="Afonso C.L."/>
            <person name="Miller P.J."/>
            <person name="Scott M.A."/>
            <person name="Spackman E."/>
            <person name="Goraichik I."/>
            <person name="Dimitrov K.M."/>
            <person name="Suarez D.L."/>
            <person name="Swayne D.E."/>
        </authorList>
    </citation>
    <scope>NUCLEOTIDE SEQUENCE [LARGE SCALE GENOMIC DNA]</scope>
</reference>
<dbReference type="EC" id="2.7.11.1" evidence="1"/>
<dbReference type="Gene3D" id="1.10.510.10">
    <property type="entry name" value="Transferase(Phosphotransferase) domain 1"/>
    <property type="match status" value="1"/>
</dbReference>
<evidence type="ECO:0000256" key="3">
    <source>
        <dbReference type="ARBA" id="ARBA00022679"/>
    </source>
</evidence>
<evidence type="ECO:0000313" key="12">
    <source>
        <dbReference type="EMBL" id="SMN19261.1"/>
    </source>
</evidence>
<dbReference type="GO" id="GO:0005634">
    <property type="term" value="C:nucleus"/>
    <property type="evidence" value="ECO:0007669"/>
    <property type="project" value="TreeGrafter"/>
</dbReference>
<comment type="catalytic activity">
    <reaction evidence="7">
        <text>L-threonyl-[protein] + ATP = O-phospho-L-threonyl-[protein] + ADP + H(+)</text>
        <dbReference type="Rhea" id="RHEA:46608"/>
        <dbReference type="Rhea" id="RHEA-COMP:11060"/>
        <dbReference type="Rhea" id="RHEA-COMP:11605"/>
        <dbReference type="ChEBI" id="CHEBI:15378"/>
        <dbReference type="ChEBI" id="CHEBI:30013"/>
        <dbReference type="ChEBI" id="CHEBI:30616"/>
        <dbReference type="ChEBI" id="CHEBI:61977"/>
        <dbReference type="ChEBI" id="CHEBI:456216"/>
        <dbReference type="EC" id="2.7.11.1"/>
    </reaction>
</comment>
<name>A0A1X7R112_9SACH</name>
<feature type="binding site" evidence="9">
    <location>
        <position position="73"/>
    </location>
    <ligand>
        <name>ATP</name>
        <dbReference type="ChEBI" id="CHEBI:30616"/>
    </ligand>
</feature>
<evidence type="ECO:0000256" key="6">
    <source>
        <dbReference type="ARBA" id="ARBA00022840"/>
    </source>
</evidence>
<feature type="region of interest" description="Disordered" evidence="10">
    <location>
        <begin position="1"/>
        <end position="28"/>
    </location>
</feature>
<keyword evidence="2" id="KW-0723">Serine/threonine-protein kinase</keyword>
<dbReference type="GO" id="GO:0004674">
    <property type="term" value="F:protein serine/threonine kinase activity"/>
    <property type="evidence" value="ECO:0007669"/>
    <property type="project" value="UniProtKB-KW"/>
</dbReference>
<evidence type="ECO:0000313" key="13">
    <source>
        <dbReference type="Proteomes" id="UP000196158"/>
    </source>
</evidence>
<sequence>MDPDTTKPKLIIFNDDDDDDDEKGNDISNDTTIFPELPIINGITLDETIGQGAFGCVTSAHSTKKPSMIFAIKFIHLPTIESKGLQKNDTFNEIKLHMKCSKHPNILKLIDCQMEDQFICIFLELANGGDLFDKIEPDIGVDTEIAQFYFKQLVNAIFYLHNECGIAHRDIKPENILLDKDGNLKLADFGLASKFKRKDGSKKVSKDKRGSYPYMAPEILSSDIPLYYADVTDVWSIGILVFVLLTGEIPWEIPTKEDNNFINFIKNKGNLNLGPWSKIEFNHLNLLRKLLQPLPEQRVTINQLKLHPWYNKKINFANSSGLCNNPGLLAQKLYSNLKVSLSDESYDLFTQNVTNRDNITNFASTQPLNTDMINIKHDSSTEDNILPNTQITAFSQYIPRTTTYSMDSQLNTNDNDNRITKLEKWKTFINNDIAMLQFNPHSNIERYKTSKFNPIKLDKFYTIVDMQLLVSTLQKAFNVRNIVTKSNIVDTFEALVEEYGMDKVFPLNITIKTKDRMKSTLAGSINITQIDSDLKCLNFQRKSGDPLEWRRLFKNITLFCRDLIFMPNND</sequence>
<evidence type="ECO:0000256" key="5">
    <source>
        <dbReference type="ARBA" id="ARBA00022777"/>
    </source>
</evidence>
<dbReference type="FunFam" id="1.10.510.10:FF:000571">
    <property type="entry name" value="Maternal embryonic leucine zipper kinase"/>
    <property type="match status" value="1"/>
</dbReference>
<dbReference type="PROSITE" id="PS50011">
    <property type="entry name" value="PROTEIN_KINASE_DOM"/>
    <property type="match status" value="1"/>
</dbReference>
<dbReference type="PROSITE" id="PS00107">
    <property type="entry name" value="PROTEIN_KINASE_ATP"/>
    <property type="match status" value="1"/>
</dbReference>
<dbReference type="GO" id="GO:0005524">
    <property type="term" value="F:ATP binding"/>
    <property type="evidence" value="ECO:0007669"/>
    <property type="project" value="UniProtKB-UniRule"/>
</dbReference>
<gene>
    <name evidence="12" type="ORF">KASA_0P04455G</name>
</gene>
<dbReference type="GO" id="GO:0007095">
    <property type="term" value="P:mitotic G2 DNA damage checkpoint signaling"/>
    <property type="evidence" value="ECO:0007669"/>
    <property type="project" value="TreeGrafter"/>
</dbReference>
<evidence type="ECO:0000259" key="11">
    <source>
        <dbReference type="PROSITE" id="PS50011"/>
    </source>
</evidence>
<keyword evidence="4 9" id="KW-0547">Nucleotide-binding</keyword>
<dbReference type="STRING" id="1789683.A0A1X7R112"/>
<dbReference type="SUPFAM" id="SSF56112">
    <property type="entry name" value="Protein kinase-like (PK-like)"/>
    <property type="match status" value="1"/>
</dbReference>
<evidence type="ECO:0000256" key="8">
    <source>
        <dbReference type="ARBA" id="ARBA00048679"/>
    </source>
</evidence>
<dbReference type="InterPro" id="IPR008271">
    <property type="entry name" value="Ser/Thr_kinase_AS"/>
</dbReference>
<dbReference type="InterPro" id="IPR000719">
    <property type="entry name" value="Prot_kinase_dom"/>
</dbReference>
<evidence type="ECO:0000256" key="9">
    <source>
        <dbReference type="PROSITE-ProRule" id="PRU10141"/>
    </source>
</evidence>
<dbReference type="PANTHER" id="PTHR43895">
    <property type="entry name" value="CALCIUM/CALMODULIN-DEPENDENT PROTEIN KINASE KINASE-RELATED"/>
    <property type="match status" value="1"/>
</dbReference>
<dbReference type="InterPro" id="IPR017441">
    <property type="entry name" value="Protein_kinase_ATP_BS"/>
</dbReference>
<dbReference type="PANTHER" id="PTHR43895:SF32">
    <property type="entry name" value="SERINE_THREONINE-PROTEIN KINASE CHK1"/>
    <property type="match status" value="1"/>
</dbReference>
<keyword evidence="6 9" id="KW-0067">ATP-binding</keyword>
<keyword evidence="13" id="KW-1185">Reference proteome</keyword>
<dbReference type="GO" id="GO:0005737">
    <property type="term" value="C:cytoplasm"/>
    <property type="evidence" value="ECO:0007669"/>
    <property type="project" value="TreeGrafter"/>
</dbReference>
<dbReference type="PROSITE" id="PS00108">
    <property type="entry name" value="PROTEIN_KINASE_ST"/>
    <property type="match status" value="1"/>
</dbReference>
<dbReference type="Proteomes" id="UP000196158">
    <property type="component" value="Unassembled WGS sequence"/>
</dbReference>
<dbReference type="SMART" id="SM00220">
    <property type="entry name" value="S_TKc"/>
    <property type="match status" value="1"/>
</dbReference>